<protein>
    <recommendedName>
        <fullName evidence="4">Inactive N-acetylated-alpha-linked acidic dipeptidase-like 2</fullName>
    </recommendedName>
</protein>
<dbReference type="InParanoid" id="H3AID1"/>
<accession>H3AID1</accession>
<dbReference type="EMBL" id="AFYH01219340">
    <property type="status" value="NOT_ANNOTATED_CDS"/>
    <property type="molecule type" value="Genomic_DNA"/>
</dbReference>
<dbReference type="OMA" id="GSEMAYQ"/>
<reference evidence="3" key="1">
    <citation type="submission" date="2011-08" db="EMBL/GenBank/DDBJ databases">
        <title>The draft genome of Latimeria chalumnae.</title>
        <authorList>
            <person name="Di Palma F."/>
            <person name="Alfoldi J."/>
            <person name="Johnson J."/>
            <person name="Berlin A."/>
            <person name="Gnerre S."/>
            <person name="Jaffe D."/>
            <person name="MacCallum I."/>
            <person name="Young S."/>
            <person name="Walker B.J."/>
            <person name="Lander E."/>
            <person name="Lindblad-Toh K."/>
        </authorList>
    </citation>
    <scope>NUCLEOTIDE SEQUENCE [LARGE SCALE GENOMIC DNA]</scope>
    <source>
        <strain evidence="3">Wild caught</strain>
    </source>
</reference>
<dbReference type="eggNOG" id="KOG2195">
    <property type="taxonomic scope" value="Eukaryota"/>
</dbReference>
<evidence type="ECO:0000256" key="1">
    <source>
        <dbReference type="SAM" id="Phobius"/>
    </source>
</evidence>
<dbReference type="STRING" id="7897.ENSLACP00000009402"/>
<dbReference type="GeneTree" id="ENSGT01060000252286"/>
<dbReference type="AlphaFoldDB" id="H3AID1"/>
<proteinExistence type="predicted"/>
<evidence type="ECO:0000313" key="2">
    <source>
        <dbReference type="Ensembl" id="ENSLACP00000009402.1"/>
    </source>
</evidence>
<organism evidence="2 3">
    <name type="scientific">Latimeria chalumnae</name>
    <name type="common">Coelacanth</name>
    <dbReference type="NCBI Taxonomy" id="7897"/>
    <lineage>
        <taxon>Eukaryota</taxon>
        <taxon>Metazoa</taxon>
        <taxon>Chordata</taxon>
        <taxon>Craniata</taxon>
        <taxon>Vertebrata</taxon>
        <taxon>Euteleostomi</taxon>
        <taxon>Coelacanthiformes</taxon>
        <taxon>Coelacanthidae</taxon>
        <taxon>Latimeria</taxon>
    </lineage>
</organism>
<dbReference type="Bgee" id="ENSLACG00000008293">
    <property type="expression patterns" value="Expressed in pectoral fin and 2 other cell types or tissues"/>
</dbReference>
<evidence type="ECO:0008006" key="4">
    <source>
        <dbReference type="Google" id="ProtNLM"/>
    </source>
</evidence>
<reference evidence="2" key="2">
    <citation type="submission" date="2025-08" db="UniProtKB">
        <authorList>
            <consortium name="Ensembl"/>
        </authorList>
    </citation>
    <scope>IDENTIFICATION</scope>
</reference>
<reference evidence="2" key="3">
    <citation type="submission" date="2025-09" db="UniProtKB">
        <authorList>
            <consortium name="Ensembl"/>
        </authorList>
    </citation>
    <scope>IDENTIFICATION</scope>
</reference>
<name>H3AID1_LATCH</name>
<keyword evidence="1" id="KW-0812">Transmembrane</keyword>
<sequence>GSEMAYQKVNADQRQQLHSQVLENDDLQATILDLEWDMEKELEEPGFEKFQVDNVDPHHLGNSENASISVTPIQLSMSPHGRFERLQEDPDYVTHYTRQAPKINQYNCCKLMKFLCTAILVFILGILIGYYAKKSCSTDRITTNQTIPGPSLSPSETNVYQETLQNVKAKNIKMLLR</sequence>
<feature type="transmembrane region" description="Helical" evidence="1">
    <location>
        <begin position="111"/>
        <end position="132"/>
    </location>
</feature>
<dbReference type="HOGENOM" id="CLU_135395_0_0_1"/>
<dbReference type="Proteomes" id="UP000008672">
    <property type="component" value="Unassembled WGS sequence"/>
</dbReference>
<keyword evidence="1" id="KW-0472">Membrane</keyword>
<evidence type="ECO:0000313" key="3">
    <source>
        <dbReference type="Proteomes" id="UP000008672"/>
    </source>
</evidence>
<dbReference type="Ensembl" id="ENSLACT00000009474.1">
    <property type="protein sequence ID" value="ENSLACP00000009402.1"/>
    <property type="gene ID" value="ENSLACG00000008293.1"/>
</dbReference>
<keyword evidence="3" id="KW-1185">Reference proteome</keyword>
<keyword evidence="1" id="KW-1133">Transmembrane helix</keyword>